<dbReference type="Gene3D" id="2.40.240.20">
    <property type="entry name" value="Hypothetical PUA domain-like, domain 1"/>
    <property type="match status" value="1"/>
</dbReference>
<accession>A0A455U5F9</accession>
<dbReference type="Proteomes" id="UP000320231">
    <property type="component" value="Chromosome"/>
</dbReference>
<dbReference type="KEGG" id="hsr:HSBAA_00700"/>
<proteinExistence type="predicted"/>
<evidence type="ECO:0008006" key="3">
    <source>
        <dbReference type="Google" id="ProtNLM"/>
    </source>
</evidence>
<gene>
    <name evidence="1" type="ORF">HSBAA_00700</name>
</gene>
<dbReference type="AlphaFoldDB" id="A0A455U5F9"/>
<sequence length="79" mass="8912">MSETMQAPPAADWYAQHGKMPRLYVPADFVAGGELALPEGPARHVTRVLRMGKARRWCYLTAKVLRQGCAWWTLAASRR</sequence>
<reference evidence="1 2" key="1">
    <citation type="journal article" date="2019" name="Microbiol. Resour. Announc.">
        <title>Complete Genome Sequence of Halomonas sulfidaeris Strain Esulfide1 Isolated from a Metal Sulfide Rock at a Depth of 2,200 Meters, Obtained Using Nanopore Sequencing.</title>
        <authorList>
            <person name="Saito M."/>
            <person name="Nishigata A."/>
            <person name="Galipon J."/>
            <person name="Arakawa K."/>
        </authorList>
    </citation>
    <scope>NUCLEOTIDE SEQUENCE [LARGE SCALE GENOMIC DNA]</scope>
    <source>
        <strain evidence="1 2">ATCC BAA-803</strain>
    </source>
</reference>
<evidence type="ECO:0000313" key="1">
    <source>
        <dbReference type="EMBL" id="BBI58764.1"/>
    </source>
</evidence>
<organism evidence="1 2">
    <name type="scientific">Vreelandella sulfidaeris</name>
    <dbReference type="NCBI Taxonomy" id="115553"/>
    <lineage>
        <taxon>Bacteria</taxon>
        <taxon>Pseudomonadati</taxon>
        <taxon>Pseudomonadota</taxon>
        <taxon>Gammaproteobacteria</taxon>
        <taxon>Oceanospirillales</taxon>
        <taxon>Halomonadaceae</taxon>
        <taxon>Vreelandella</taxon>
    </lineage>
</organism>
<name>A0A455U5F9_9GAMM</name>
<protein>
    <recommendedName>
        <fullName evidence="3">16S rRNA (uracil(1498)-N(3))-methyltransferase</fullName>
    </recommendedName>
</protein>
<dbReference type="SUPFAM" id="SSF88697">
    <property type="entry name" value="PUA domain-like"/>
    <property type="match status" value="1"/>
</dbReference>
<dbReference type="InterPro" id="IPR015947">
    <property type="entry name" value="PUA-like_sf"/>
</dbReference>
<dbReference type="EMBL" id="AP019514">
    <property type="protein sequence ID" value="BBI58764.1"/>
    <property type="molecule type" value="Genomic_DNA"/>
</dbReference>
<evidence type="ECO:0000313" key="2">
    <source>
        <dbReference type="Proteomes" id="UP000320231"/>
    </source>
</evidence>